<comment type="caution">
    <text evidence="4">The sequence shown here is derived from an EMBL/GenBank/DDBJ whole genome shotgun (WGS) entry which is preliminary data.</text>
</comment>
<name>X1HN86_9ZZZZ</name>
<dbReference type="InterPro" id="IPR002830">
    <property type="entry name" value="UbiD"/>
</dbReference>
<dbReference type="PANTHER" id="PTHR30108:SF21">
    <property type="entry name" value="4-HYDROXYBENZOATE DECARBOXYLASE"/>
    <property type="match status" value="1"/>
</dbReference>
<dbReference type="Pfam" id="PF01977">
    <property type="entry name" value="UbiD"/>
    <property type="match status" value="1"/>
</dbReference>
<evidence type="ECO:0000313" key="4">
    <source>
        <dbReference type="EMBL" id="GAH71591.1"/>
    </source>
</evidence>
<dbReference type="InterPro" id="IPR048304">
    <property type="entry name" value="UbiD_Rift_dom"/>
</dbReference>
<evidence type="ECO:0000256" key="1">
    <source>
        <dbReference type="ARBA" id="ARBA00010021"/>
    </source>
</evidence>
<evidence type="ECO:0000259" key="3">
    <source>
        <dbReference type="Pfam" id="PF20695"/>
    </source>
</evidence>
<dbReference type="Pfam" id="PF20695">
    <property type="entry name" value="UbiD_N"/>
    <property type="match status" value="1"/>
</dbReference>
<gene>
    <name evidence="4" type="ORF">S03H2_55045</name>
</gene>
<dbReference type="EMBL" id="BARU01035134">
    <property type="protein sequence ID" value="GAH71591.1"/>
    <property type="molecule type" value="Genomic_DNA"/>
</dbReference>
<dbReference type="SUPFAM" id="SSF50475">
    <property type="entry name" value="FMN-binding split barrel"/>
    <property type="match status" value="1"/>
</dbReference>
<dbReference type="InterPro" id="IPR049383">
    <property type="entry name" value="UbiD-like_N"/>
</dbReference>
<feature type="non-terminal residue" evidence="4">
    <location>
        <position position="255"/>
    </location>
</feature>
<feature type="domain" description="3-octaprenyl-4-hydroxybenzoate carboxy-lyase-like N-terminal" evidence="3">
    <location>
        <begin position="1"/>
        <end position="60"/>
    </location>
</feature>
<organism evidence="4">
    <name type="scientific">marine sediment metagenome</name>
    <dbReference type="NCBI Taxonomy" id="412755"/>
    <lineage>
        <taxon>unclassified sequences</taxon>
        <taxon>metagenomes</taxon>
        <taxon>ecological metagenomes</taxon>
    </lineage>
</organism>
<dbReference type="PANTHER" id="PTHR30108">
    <property type="entry name" value="3-OCTAPRENYL-4-HYDROXYBENZOATE CARBOXY-LYASE-RELATED"/>
    <property type="match status" value="1"/>
</dbReference>
<feature type="domain" description="3-octaprenyl-4-hydroxybenzoate carboxy-lyase-like Rift-related" evidence="2">
    <location>
        <begin position="89"/>
        <end position="253"/>
    </location>
</feature>
<reference evidence="4" key="1">
    <citation type="journal article" date="2014" name="Front. Microbiol.">
        <title>High frequency of phylogenetically diverse reductive dehalogenase-homologous genes in deep subseafloor sedimentary metagenomes.</title>
        <authorList>
            <person name="Kawai M."/>
            <person name="Futagami T."/>
            <person name="Toyoda A."/>
            <person name="Takaki Y."/>
            <person name="Nishi S."/>
            <person name="Hori S."/>
            <person name="Arai W."/>
            <person name="Tsubouchi T."/>
            <person name="Morono Y."/>
            <person name="Uchiyama I."/>
            <person name="Ito T."/>
            <person name="Fujiyama A."/>
            <person name="Inagaki F."/>
            <person name="Takami H."/>
        </authorList>
    </citation>
    <scope>NUCLEOTIDE SEQUENCE</scope>
    <source>
        <strain evidence="4">Expedition CK06-06</strain>
    </source>
</reference>
<dbReference type="AlphaFoldDB" id="X1HN86"/>
<feature type="non-terminal residue" evidence="4">
    <location>
        <position position="1"/>
    </location>
</feature>
<protein>
    <submittedName>
        <fullName evidence="4">Uncharacterized protein</fullName>
    </submittedName>
</protein>
<comment type="similarity">
    <text evidence="1">Belongs to the UbiD family.</text>
</comment>
<evidence type="ECO:0000259" key="2">
    <source>
        <dbReference type="Pfam" id="PF01977"/>
    </source>
</evidence>
<dbReference type="GO" id="GO:0016831">
    <property type="term" value="F:carboxy-lyase activity"/>
    <property type="evidence" value="ECO:0007669"/>
    <property type="project" value="InterPro"/>
</dbReference>
<dbReference type="GO" id="GO:0005737">
    <property type="term" value="C:cytoplasm"/>
    <property type="evidence" value="ECO:0007669"/>
    <property type="project" value="TreeGrafter"/>
</dbReference>
<accession>X1HN86</accession>
<proteinExistence type="inferred from homology"/>
<sequence>LKQSNLIIEVHDEVKFEYGITEHLQTNKDNAVMFYDIEGSHFPLIGNSLSSREQLKLVLNEQLNHYGFFQQALLNPKEPYKTETSLTFSNKKQVNFSHLPIPKFFPVDGGRYLSSGIVFAKFPGTDTSNMSIHRIMILDDQRGAIRIVPRDLHKIFLENKNTGLDTPIAVVNGYHPSLALAASSPTPLNQSELAVANSLMRGKLSTVKTPRYNITVPSDVEFILEGKILADEAVNEGPFVDITGTYDDIRIQPIV</sequence>